<protein>
    <submittedName>
        <fullName evidence="2">Uncharacterized protein</fullName>
    </submittedName>
</protein>
<gene>
    <name evidence="2" type="ORF">NEQG_01146</name>
</gene>
<dbReference type="InParanoid" id="I3EGV9"/>
<proteinExistence type="predicted"/>
<keyword evidence="3" id="KW-1185">Reference proteome</keyword>
<dbReference type="Proteomes" id="UP000002872">
    <property type="component" value="Unassembled WGS sequence"/>
</dbReference>
<feature type="transmembrane region" description="Helical" evidence="1">
    <location>
        <begin position="12"/>
        <end position="34"/>
    </location>
</feature>
<dbReference type="OrthoDB" id="10548176at2759"/>
<sequence>MKITKIKIERTSVILSVIYMHGCLTILEALNSVICTSNENSSGFDLDVDPNRNSTKESDLNKYLIFEEQLNNLTAAEKIEILSFKKINRQSTSAYSNATSYAESQLSKNKATSNSITEHQEFHNTNTRSIKSILAAPYNSRKRKIVKPIKNIHQRKLASTPSKIHVFRDSDEYKKFLEELHTYKLSVKNHNKDMQCIVPSFFDQDIDIIFTKKEISDLANHIIIKAKKNKNLWACLPTIKEKNIKTKLAVIKELSRNLYKMNSIFKGYKISYYYNMFRNLNNYLIKNCSSYYNTPIRYSENNKIVKFKNYKISLGDIYSKRDINLLWHIESMLLSSTNQKTQRFIRNINKNLDDLQLKRQLLLILCIPEIYEDLFYMKYEEISRVKNRILYTNLNEADIYQSSLFCIIEYLHGIIHKNAEIMDASFKKIQIIIKNLYLSPIHSEINIYRIVYKTFADFYKYSLYLYEIDTDYHINNNQESASLRYHAMRKYLKNATKQCNSIPRKKCCYNTKLQKMHVYI</sequence>
<name>I3EGV9_NEMP3</name>
<keyword evidence="1" id="KW-0472">Membrane</keyword>
<keyword evidence="1" id="KW-1133">Transmembrane helix</keyword>
<organism evidence="2 3">
    <name type="scientific">Nematocida parisii (strain ERTm3)</name>
    <name type="common">Nematode killer fungus</name>
    <dbReference type="NCBI Taxonomy" id="935791"/>
    <lineage>
        <taxon>Eukaryota</taxon>
        <taxon>Fungi</taxon>
        <taxon>Fungi incertae sedis</taxon>
        <taxon>Microsporidia</taxon>
        <taxon>Nematocida</taxon>
    </lineage>
</organism>
<evidence type="ECO:0000313" key="3">
    <source>
        <dbReference type="Proteomes" id="UP000002872"/>
    </source>
</evidence>
<accession>I3EGV9</accession>
<reference evidence="2" key="1">
    <citation type="submission" date="2011-01" db="EMBL/GenBank/DDBJ databases">
        <title>The Genome Sequence of Nematocida parisii strain ERTm3.</title>
        <authorList>
            <consortium name="The Broad Institute Genome Sequencing Platform"/>
            <consortium name="The Broad Institute Genome Sequencing Center for Infectious Disease"/>
            <person name="Cuomo C."/>
            <person name="Troemel E."/>
            <person name="Young S.K."/>
            <person name="Zeng Q."/>
            <person name="Gargeya S."/>
            <person name="Fitzgerald M."/>
            <person name="Haas B."/>
            <person name="Abouelleil A."/>
            <person name="Alvarado L."/>
            <person name="Arachchi H.M."/>
            <person name="Berlin A."/>
            <person name="Chapman S.B."/>
            <person name="Gearin G."/>
            <person name="Goldberg J."/>
            <person name="Griggs A."/>
            <person name="Gujja S."/>
            <person name="Hansen M."/>
            <person name="Heiman D."/>
            <person name="Howarth C."/>
            <person name="Larimer J."/>
            <person name="Lui A."/>
            <person name="MacDonald P.J.P."/>
            <person name="McCowen C."/>
            <person name="Montmayeur A."/>
            <person name="Murphy C."/>
            <person name="Neiman D."/>
            <person name="Pearson M."/>
            <person name="Priest M."/>
            <person name="Roberts A."/>
            <person name="Saif S."/>
            <person name="Shea T."/>
            <person name="Sisk P."/>
            <person name="Stolte C."/>
            <person name="Sykes S."/>
            <person name="Wortman J."/>
            <person name="Nusbaum C."/>
            <person name="Birren B."/>
        </authorList>
    </citation>
    <scope>NUCLEOTIDE SEQUENCE</scope>
    <source>
        <strain evidence="2">ERTm3</strain>
    </source>
</reference>
<dbReference type="EMBL" id="GL870878">
    <property type="protein sequence ID" value="EIJ88456.1"/>
    <property type="molecule type" value="Genomic_DNA"/>
</dbReference>
<keyword evidence="1" id="KW-0812">Transmembrane</keyword>
<evidence type="ECO:0000256" key="1">
    <source>
        <dbReference type="SAM" id="Phobius"/>
    </source>
</evidence>
<dbReference type="HOGENOM" id="CLU_523848_0_0_1"/>
<evidence type="ECO:0000313" key="2">
    <source>
        <dbReference type="EMBL" id="EIJ88456.1"/>
    </source>
</evidence>
<dbReference type="AlphaFoldDB" id="I3EGV9"/>
<dbReference type="VEuPathDB" id="MicrosporidiaDB:NEQG_01146"/>